<reference evidence="3" key="1">
    <citation type="journal article" date="2013" name="Nat. Genet.">
        <title>The duck genome and transcriptome provide insight into an avian influenza virus reservoir species.</title>
        <authorList>
            <person name="Huang Y."/>
            <person name="Li Y."/>
            <person name="Burt D.W."/>
            <person name="Chen H."/>
            <person name="Zhang Y."/>
            <person name="Qian W."/>
            <person name="Kim H."/>
            <person name="Gan S."/>
            <person name="Zhao Y."/>
            <person name="Li J."/>
            <person name="Yi K."/>
            <person name="Feng H."/>
            <person name="Zhu P."/>
            <person name="Li B."/>
            <person name="Liu Q."/>
            <person name="Fairley S."/>
            <person name="Magor K.E."/>
            <person name="Du Z."/>
            <person name="Hu X."/>
            <person name="Goodman L."/>
            <person name="Tafer H."/>
            <person name="Vignal A."/>
            <person name="Lee T."/>
            <person name="Kim K.W."/>
            <person name="Sheng Z."/>
            <person name="An Y."/>
            <person name="Searle S."/>
            <person name="Herrero J."/>
            <person name="Groenen M.A."/>
            <person name="Crooijmans R.P."/>
            <person name="Faraut T."/>
            <person name="Cai Q."/>
            <person name="Webster R.G."/>
            <person name="Aldridge J.R."/>
            <person name="Warren W.C."/>
            <person name="Bartschat S."/>
            <person name="Kehr S."/>
            <person name="Marz M."/>
            <person name="Stadler P.F."/>
            <person name="Smith J."/>
            <person name="Kraus R.H."/>
            <person name="Zhao Y."/>
            <person name="Ren L."/>
            <person name="Fei J."/>
            <person name="Morisson M."/>
            <person name="Kaiser P."/>
            <person name="Griffin D.K."/>
            <person name="Rao M."/>
            <person name="Pitel F."/>
            <person name="Wang J."/>
            <person name="Li N."/>
        </authorList>
    </citation>
    <scope>NUCLEOTIDE SEQUENCE [LARGE SCALE GENOMIC DNA]</scope>
</reference>
<dbReference type="AlphaFoldDB" id="R0JND3"/>
<gene>
    <name evidence="2" type="ORF">Anapl_17029</name>
</gene>
<keyword evidence="3" id="KW-1185">Reference proteome</keyword>
<organism evidence="2 3">
    <name type="scientific">Anas platyrhynchos</name>
    <name type="common">Mallard</name>
    <name type="synonym">Anas boschas</name>
    <dbReference type="NCBI Taxonomy" id="8839"/>
    <lineage>
        <taxon>Eukaryota</taxon>
        <taxon>Metazoa</taxon>
        <taxon>Chordata</taxon>
        <taxon>Craniata</taxon>
        <taxon>Vertebrata</taxon>
        <taxon>Euteleostomi</taxon>
        <taxon>Archelosauria</taxon>
        <taxon>Archosauria</taxon>
        <taxon>Dinosauria</taxon>
        <taxon>Saurischia</taxon>
        <taxon>Theropoda</taxon>
        <taxon>Coelurosauria</taxon>
        <taxon>Aves</taxon>
        <taxon>Neognathae</taxon>
        <taxon>Galloanserae</taxon>
        <taxon>Anseriformes</taxon>
        <taxon>Anatidae</taxon>
        <taxon>Anatinae</taxon>
        <taxon>Anas</taxon>
    </lineage>
</organism>
<evidence type="ECO:0000256" key="1">
    <source>
        <dbReference type="SAM" id="MobiDB-lite"/>
    </source>
</evidence>
<feature type="compositionally biased region" description="Polar residues" evidence="1">
    <location>
        <begin position="208"/>
        <end position="217"/>
    </location>
</feature>
<name>R0JND3_ANAPL</name>
<proteinExistence type="predicted"/>
<protein>
    <submittedName>
        <fullName evidence="2">Uncharacterized protein</fullName>
    </submittedName>
</protein>
<accession>R0JND3</accession>
<dbReference type="EMBL" id="KB743450">
    <property type="protein sequence ID" value="EOA98661.1"/>
    <property type="molecule type" value="Genomic_DNA"/>
</dbReference>
<evidence type="ECO:0000313" key="3">
    <source>
        <dbReference type="Proteomes" id="UP000296049"/>
    </source>
</evidence>
<sequence>MCHETAQGIQLPLQHTQTVHQEVFSFWKVAQRGKEQLHQRHLLGYFPTQLSSGGKGAPMKHVGTSLLWDSRQPFQLQRAPEMRAGLCKTGTLLTHAPCRSTPLPTALVQAPRGSGQPREPSLLHGVKLLDGHRPRLGGSVPVLCVAAAWFGFSPCPYFNVHATNGAWMSRSPRGEADLGRDWASKPEALSSTIQPQVLPCGFGAGSSAGTSHRSYTEGSEDEQANLGPAGTRSSPVWKGKLQSQNRKGLRKTSILKISSHLSALFICWCDSVDMKRKGSCLLRKESGSTTDVYKPSMYARRRIDVHVYKHRSFAQEWRSTTRIGFGSWRLEDQILAVLFALSTVIEQTSFQRESGPHGLAPHGATSSYQAISAFEIKEFGYESPGFERKGIPDDL</sequence>
<evidence type="ECO:0000313" key="2">
    <source>
        <dbReference type="EMBL" id="EOA98661.1"/>
    </source>
</evidence>
<feature type="region of interest" description="Disordered" evidence="1">
    <location>
        <begin position="208"/>
        <end position="244"/>
    </location>
</feature>
<dbReference type="Proteomes" id="UP000296049">
    <property type="component" value="Unassembled WGS sequence"/>
</dbReference>